<name>A0A084W6S4_ANOSI</name>
<evidence type="ECO:0000313" key="4">
    <source>
        <dbReference type="Proteomes" id="UP000030765"/>
    </source>
</evidence>
<evidence type="ECO:0000256" key="1">
    <source>
        <dbReference type="SAM" id="MobiDB-lite"/>
    </source>
</evidence>
<dbReference type="Proteomes" id="UP000030765">
    <property type="component" value="Unassembled WGS sequence"/>
</dbReference>
<protein>
    <submittedName>
        <fullName evidence="2 3">Uncharacterized protein</fullName>
    </submittedName>
</protein>
<organism evidence="2">
    <name type="scientific">Anopheles sinensis</name>
    <name type="common">Mosquito</name>
    <dbReference type="NCBI Taxonomy" id="74873"/>
    <lineage>
        <taxon>Eukaryota</taxon>
        <taxon>Metazoa</taxon>
        <taxon>Ecdysozoa</taxon>
        <taxon>Arthropoda</taxon>
        <taxon>Hexapoda</taxon>
        <taxon>Insecta</taxon>
        <taxon>Pterygota</taxon>
        <taxon>Neoptera</taxon>
        <taxon>Endopterygota</taxon>
        <taxon>Diptera</taxon>
        <taxon>Nematocera</taxon>
        <taxon>Culicoidea</taxon>
        <taxon>Culicidae</taxon>
        <taxon>Anophelinae</taxon>
        <taxon>Anopheles</taxon>
    </lineage>
</organism>
<accession>A0A084W6S4</accession>
<dbReference type="EMBL" id="ATLV01020936">
    <property type="status" value="NOT_ANNOTATED_CDS"/>
    <property type="molecule type" value="Genomic_DNA"/>
</dbReference>
<dbReference type="AlphaFoldDB" id="A0A084W6S4"/>
<keyword evidence="4" id="KW-1185">Reference proteome</keyword>
<reference evidence="2 4" key="1">
    <citation type="journal article" date="2014" name="BMC Genomics">
        <title>Genome sequence of Anopheles sinensis provides insight into genetics basis of mosquito competence for malaria parasites.</title>
        <authorList>
            <person name="Zhou D."/>
            <person name="Zhang D."/>
            <person name="Ding G."/>
            <person name="Shi L."/>
            <person name="Hou Q."/>
            <person name="Ye Y."/>
            <person name="Xu Y."/>
            <person name="Zhou H."/>
            <person name="Xiong C."/>
            <person name="Li S."/>
            <person name="Yu J."/>
            <person name="Hong S."/>
            <person name="Yu X."/>
            <person name="Zou P."/>
            <person name="Chen C."/>
            <person name="Chang X."/>
            <person name="Wang W."/>
            <person name="Lv Y."/>
            <person name="Sun Y."/>
            <person name="Ma L."/>
            <person name="Shen B."/>
            <person name="Zhu C."/>
        </authorList>
    </citation>
    <scope>NUCLEOTIDE SEQUENCE [LARGE SCALE GENOMIC DNA]</scope>
</reference>
<gene>
    <name evidence="2" type="ORF">ZHAS_00013881</name>
</gene>
<dbReference type="EnsemblMetazoa" id="ASIC013881-RA">
    <property type="protein sequence ID" value="ASIC013881-PA"/>
    <property type="gene ID" value="ASIC013881"/>
</dbReference>
<proteinExistence type="predicted"/>
<feature type="region of interest" description="Disordered" evidence="1">
    <location>
        <begin position="71"/>
        <end position="91"/>
    </location>
</feature>
<evidence type="ECO:0000313" key="2">
    <source>
        <dbReference type="EMBL" id="KFB45918.1"/>
    </source>
</evidence>
<sequence>MSPSSEFRVIGGGPISKGYECGKYDHILTKPRNPFLRAVDLVTFLCASEKGFVATEYESVEICPTGVVGTTASNEKKRRRNGKQCKREAGN</sequence>
<evidence type="ECO:0000313" key="3">
    <source>
        <dbReference type="EnsemblMetazoa" id="ASIC013881-PA"/>
    </source>
</evidence>
<dbReference type="VEuPathDB" id="VectorBase:ASIC013881"/>
<dbReference type="EMBL" id="KE525310">
    <property type="protein sequence ID" value="KFB45918.1"/>
    <property type="molecule type" value="Genomic_DNA"/>
</dbReference>
<reference evidence="3" key="2">
    <citation type="submission" date="2020-05" db="UniProtKB">
        <authorList>
            <consortium name="EnsemblMetazoa"/>
        </authorList>
    </citation>
    <scope>IDENTIFICATION</scope>
</reference>